<keyword evidence="3" id="KW-1185">Reference proteome</keyword>
<accession>A0A5A7QP86</accession>
<evidence type="ECO:0000313" key="2">
    <source>
        <dbReference type="EMBL" id="GER45721.1"/>
    </source>
</evidence>
<evidence type="ECO:0000256" key="1">
    <source>
        <dbReference type="SAM" id="MobiDB-lite"/>
    </source>
</evidence>
<dbReference type="Proteomes" id="UP000325081">
    <property type="component" value="Unassembled WGS sequence"/>
</dbReference>
<feature type="region of interest" description="Disordered" evidence="1">
    <location>
        <begin position="44"/>
        <end position="91"/>
    </location>
</feature>
<reference evidence="3" key="1">
    <citation type="journal article" date="2019" name="Curr. Biol.">
        <title>Genome Sequence of Striga asiatica Provides Insight into the Evolution of Plant Parasitism.</title>
        <authorList>
            <person name="Yoshida S."/>
            <person name="Kim S."/>
            <person name="Wafula E.K."/>
            <person name="Tanskanen J."/>
            <person name="Kim Y.M."/>
            <person name="Honaas L."/>
            <person name="Yang Z."/>
            <person name="Spallek T."/>
            <person name="Conn C.E."/>
            <person name="Ichihashi Y."/>
            <person name="Cheong K."/>
            <person name="Cui S."/>
            <person name="Der J.P."/>
            <person name="Gundlach H."/>
            <person name="Jiao Y."/>
            <person name="Hori C."/>
            <person name="Ishida J.K."/>
            <person name="Kasahara H."/>
            <person name="Kiba T."/>
            <person name="Kim M.S."/>
            <person name="Koo N."/>
            <person name="Laohavisit A."/>
            <person name="Lee Y.H."/>
            <person name="Lumba S."/>
            <person name="McCourt P."/>
            <person name="Mortimer J.C."/>
            <person name="Mutuku J.M."/>
            <person name="Nomura T."/>
            <person name="Sasaki-Sekimoto Y."/>
            <person name="Seto Y."/>
            <person name="Wang Y."/>
            <person name="Wakatake T."/>
            <person name="Sakakibara H."/>
            <person name="Demura T."/>
            <person name="Yamaguchi S."/>
            <person name="Yoneyama K."/>
            <person name="Manabe R.I."/>
            <person name="Nelson D.C."/>
            <person name="Schulman A.H."/>
            <person name="Timko M.P."/>
            <person name="dePamphilis C.W."/>
            <person name="Choi D."/>
            <person name="Shirasu K."/>
        </authorList>
    </citation>
    <scope>NUCLEOTIDE SEQUENCE [LARGE SCALE GENOMIC DNA]</scope>
    <source>
        <strain evidence="3">cv. UVA1</strain>
    </source>
</reference>
<sequence length="128" mass="14062">MNVTRLDAVAPFPDLIDFRRKYIEINSRSDFLTVLQREDHDNGLDATLDDEVSTPLKAPSVSVEPAVTKSPNGLVDQSDVTKMPNEDPSGYENRLVHTAVNKNPIHFGNLPSVVIKSVIPLSLLLQAA</sequence>
<dbReference type="EMBL" id="BKCP01007293">
    <property type="protein sequence ID" value="GER45721.1"/>
    <property type="molecule type" value="Genomic_DNA"/>
</dbReference>
<comment type="caution">
    <text evidence="2">The sequence shown here is derived from an EMBL/GenBank/DDBJ whole genome shotgun (WGS) entry which is preliminary data.</text>
</comment>
<proteinExistence type="predicted"/>
<name>A0A5A7QP86_STRAF</name>
<organism evidence="2 3">
    <name type="scientific">Striga asiatica</name>
    <name type="common">Asiatic witchweed</name>
    <name type="synonym">Buchnera asiatica</name>
    <dbReference type="NCBI Taxonomy" id="4170"/>
    <lineage>
        <taxon>Eukaryota</taxon>
        <taxon>Viridiplantae</taxon>
        <taxon>Streptophyta</taxon>
        <taxon>Embryophyta</taxon>
        <taxon>Tracheophyta</taxon>
        <taxon>Spermatophyta</taxon>
        <taxon>Magnoliopsida</taxon>
        <taxon>eudicotyledons</taxon>
        <taxon>Gunneridae</taxon>
        <taxon>Pentapetalae</taxon>
        <taxon>asterids</taxon>
        <taxon>lamiids</taxon>
        <taxon>Lamiales</taxon>
        <taxon>Orobanchaceae</taxon>
        <taxon>Buchnereae</taxon>
        <taxon>Striga</taxon>
    </lineage>
</organism>
<protein>
    <submittedName>
        <fullName evidence="2">Imidazole glycerol phosphate synthase subunit HisF</fullName>
    </submittedName>
</protein>
<evidence type="ECO:0000313" key="3">
    <source>
        <dbReference type="Proteomes" id="UP000325081"/>
    </source>
</evidence>
<dbReference type="AlphaFoldDB" id="A0A5A7QP86"/>
<gene>
    <name evidence="2" type="ORF">STAS_22697</name>
</gene>